<accession>A0ABS4TUE3</accession>
<evidence type="ECO:0000256" key="1">
    <source>
        <dbReference type="ARBA" id="ARBA00023239"/>
    </source>
</evidence>
<feature type="domain" description="Amidohydrolase-related" evidence="2">
    <location>
        <begin position="4"/>
        <end position="300"/>
    </location>
</feature>
<dbReference type="Pfam" id="PF04909">
    <property type="entry name" value="Amidohydro_2"/>
    <property type="match status" value="1"/>
</dbReference>
<keyword evidence="3" id="KW-0378">Hydrolase</keyword>
<protein>
    <submittedName>
        <fullName evidence="3">TIM-barrel fold metal-dependent hydrolase</fullName>
    </submittedName>
</protein>
<name>A0ABS4TUE3_9PSEU</name>
<dbReference type="RefSeq" id="WP_209644491.1">
    <property type="nucleotide sequence ID" value="NZ_JAGINW010000001.1"/>
</dbReference>
<comment type="caution">
    <text evidence="3">The sequence shown here is derived from an EMBL/GenBank/DDBJ whole genome shotgun (WGS) entry which is preliminary data.</text>
</comment>
<dbReference type="GO" id="GO:0016787">
    <property type="term" value="F:hydrolase activity"/>
    <property type="evidence" value="ECO:0007669"/>
    <property type="project" value="UniProtKB-KW"/>
</dbReference>
<dbReference type="Gene3D" id="3.20.20.140">
    <property type="entry name" value="Metal-dependent hydrolases"/>
    <property type="match status" value="1"/>
</dbReference>
<keyword evidence="4" id="KW-1185">Reference proteome</keyword>
<reference evidence="3 4" key="1">
    <citation type="submission" date="2021-03" db="EMBL/GenBank/DDBJ databases">
        <title>Sequencing the genomes of 1000 actinobacteria strains.</title>
        <authorList>
            <person name="Klenk H.-P."/>
        </authorList>
    </citation>
    <scope>NUCLEOTIDE SEQUENCE [LARGE SCALE GENOMIC DNA]</scope>
    <source>
        <strain evidence="3 4">DSM 46670</strain>
    </source>
</reference>
<dbReference type="EMBL" id="JAGINW010000001">
    <property type="protein sequence ID" value="MBP2327566.1"/>
    <property type="molecule type" value="Genomic_DNA"/>
</dbReference>
<evidence type="ECO:0000259" key="2">
    <source>
        <dbReference type="Pfam" id="PF04909"/>
    </source>
</evidence>
<gene>
    <name evidence="3" type="ORF">JOF56_007951</name>
</gene>
<dbReference type="PANTHER" id="PTHR21240:SF28">
    <property type="entry name" value="ISO-OROTATE DECARBOXYLASE (EUROFUNG)"/>
    <property type="match status" value="1"/>
</dbReference>
<dbReference type="SUPFAM" id="SSF51556">
    <property type="entry name" value="Metallo-dependent hydrolases"/>
    <property type="match status" value="1"/>
</dbReference>
<dbReference type="InterPro" id="IPR006680">
    <property type="entry name" value="Amidohydro-rel"/>
</dbReference>
<organism evidence="3 4">
    <name type="scientific">Kibdelosporangium banguiense</name>
    <dbReference type="NCBI Taxonomy" id="1365924"/>
    <lineage>
        <taxon>Bacteria</taxon>
        <taxon>Bacillati</taxon>
        <taxon>Actinomycetota</taxon>
        <taxon>Actinomycetes</taxon>
        <taxon>Pseudonocardiales</taxon>
        <taxon>Pseudonocardiaceae</taxon>
        <taxon>Kibdelosporangium</taxon>
    </lineage>
</organism>
<dbReference type="InterPro" id="IPR032465">
    <property type="entry name" value="ACMSD"/>
</dbReference>
<sequence>MDRIDMHHHALPDGVIELMQELGLPTPVVRWRLETTLDVMDANKIEASVISNVFPCDVLGDAALARRLTRQVNEAAAEVVTARPDRFACFAMLPLPYVDLALEEAAYALDDLGAEGVVLLPHGGDRYLGDAMFDPLWAELNRRRAVVLVHPLDLPQGSAPGVPSVFADYLLDTTRGAIHLITSGTLDRYQDMSIILSHAGGFLPYAATRVGFAAALAGVDHTTVRDKIRRFYYDLALSVPSALPSLLATANPGHIVYGTDWSGVPAAVVEHGTRALDETGVLDEATRRAVNRDNALRLLPGLAHRLGDTHRIEHGGSV</sequence>
<dbReference type="PANTHER" id="PTHR21240">
    <property type="entry name" value="2-AMINO-3-CARBOXYLMUCONATE-6-SEMIALDEHYDE DECARBOXYLASE"/>
    <property type="match status" value="1"/>
</dbReference>
<proteinExistence type="predicted"/>
<keyword evidence="1" id="KW-0456">Lyase</keyword>
<dbReference type="Proteomes" id="UP001519332">
    <property type="component" value="Unassembled WGS sequence"/>
</dbReference>
<evidence type="ECO:0000313" key="4">
    <source>
        <dbReference type="Proteomes" id="UP001519332"/>
    </source>
</evidence>
<evidence type="ECO:0000313" key="3">
    <source>
        <dbReference type="EMBL" id="MBP2327566.1"/>
    </source>
</evidence>
<dbReference type="InterPro" id="IPR032466">
    <property type="entry name" value="Metal_Hydrolase"/>
</dbReference>